<dbReference type="Pfam" id="PF02681">
    <property type="entry name" value="DUF212"/>
    <property type="match status" value="1"/>
</dbReference>
<name>A0ABD3GPJ1_9MARC</name>
<protein>
    <submittedName>
        <fullName evidence="2">Uncharacterized protein</fullName>
    </submittedName>
</protein>
<organism evidence="2 3">
    <name type="scientific">Riccia sorocarpa</name>
    <dbReference type="NCBI Taxonomy" id="122646"/>
    <lineage>
        <taxon>Eukaryota</taxon>
        <taxon>Viridiplantae</taxon>
        <taxon>Streptophyta</taxon>
        <taxon>Embryophyta</taxon>
        <taxon>Marchantiophyta</taxon>
        <taxon>Marchantiopsida</taxon>
        <taxon>Marchantiidae</taxon>
        <taxon>Marchantiales</taxon>
        <taxon>Ricciaceae</taxon>
        <taxon>Riccia</taxon>
    </lineage>
</organism>
<dbReference type="PANTHER" id="PTHR31446:SF2">
    <property type="entry name" value="ACID PHOSPHATASE_VANADIUM-DEPENDENT HALOPEROXIDASE-RELATED PROTEIN"/>
    <property type="match status" value="1"/>
</dbReference>
<keyword evidence="1" id="KW-0812">Transmembrane</keyword>
<evidence type="ECO:0000256" key="1">
    <source>
        <dbReference type="SAM" id="Phobius"/>
    </source>
</evidence>
<proteinExistence type="predicted"/>
<feature type="transmembrane region" description="Helical" evidence="1">
    <location>
        <begin position="45"/>
        <end position="64"/>
    </location>
</feature>
<comment type="caution">
    <text evidence="2">The sequence shown here is derived from an EMBL/GenBank/DDBJ whole genome shotgun (WGS) entry which is preliminary data.</text>
</comment>
<gene>
    <name evidence="2" type="ORF">R1sor_024106</name>
</gene>
<dbReference type="PANTHER" id="PTHR31446">
    <property type="entry name" value="ACID PHOSPHATASE/VANADIUM-DEPENDENT HALOPEROXIDASE-RELATED PROTEIN"/>
    <property type="match status" value="1"/>
</dbReference>
<keyword evidence="3" id="KW-1185">Reference proteome</keyword>
<keyword evidence="1" id="KW-0472">Membrane</keyword>
<evidence type="ECO:0000313" key="3">
    <source>
        <dbReference type="Proteomes" id="UP001633002"/>
    </source>
</evidence>
<evidence type="ECO:0000313" key="2">
    <source>
        <dbReference type="EMBL" id="KAL3681150.1"/>
    </source>
</evidence>
<feature type="transmembrane region" description="Helical" evidence="1">
    <location>
        <begin position="76"/>
        <end position="97"/>
    </location>
</feature>
<sequence>MPRWKPCFGPLHSVLDSSTVAAVVGQSVKRFTSAAVGKGFNLKLIIWWNAVCPFCGYRILALSYGGRDSRGNRNGFGKGLLGFFIRFTVIVAALFMYDAQQSTMISRSMENLRQLLITGKINSMALLRQGHKKFYRAAEKLPSVKEGQVTLQELGDESGSRHIPLRESVGHTKLEVLVGAIWGIVTALALHSSFEL</sequence>
<keyword evidence="1" id="KW-1133">Transmembrane helix</keyword>
<dbReference type="EMBL" id="JBJQOH010000007">
    <property type="protein sequence ID" value="KAL3681150.1"/>
    <property type="molecule type" value="Genomic_DNA"/>
</dbReference>
<accession>A0ABD3GPJ1</accession>
<reference evidence="2 3" key="1">
    <citation type="submission" date="2024-09" db="EMBL/GenBank/DDBJ databases">
        <title>Chromosome-scale assembly of Riccia sorocarpa.</title>
        <authorList>
            <person name="Paukszto L."/>
        </authorList>
    </citation>
    <scope>NUCLEOTIDE SEQUENCE [LARGE SCALE GENOMIC DNA]</scope>
    <source>
        <strain evidence="2">LP-2024</strain>
        <tissue evidence="2">Aerial parts of the thallus</tissue>
    </source>
</reference>
<dbReference type="Proteomes" id="UP001633002">
    <property type="component" value="Unassembled WGS sequence"/>
</dbReference>
<dbReference type="InterPro" id="IPR003832">
    <property type="entry name" value="DUF212"/>
</dbReference>
<dbReference type="AlphaFoldDB" id="A0ABD3GPJ1"/>